<evidence type="ECO:0000313" key="1">
    <source>
        <dbReference type="EMBL" id="RAZ81127.1"/>
    </source>
</evidence>
<dbReference type="EMBL" id="QLZR01000001">
    <property type="protein sequence ID" value="RAZ81127.1"/>
    <property type="molecule type" value="Genomic_DNA"/>
</dbReference>
<dbReference type="RefSeq" id="WP_112221550.1">
    <property type="nucleotide sequence ID" value="NZ_CP196859.1"/>
</dbReference>
<proteinExistence type="predicted"/>
<organism evidence="1 2">
    <name type="scientific">Planococcus halotolerans</name>
    <dbReference type="NCBI Taxonomy" id="2233542"/>
    <lineage>
        <taxon>Bacteria</taxon>
        <taxon>Bacillati</taxon>
        <taxon>Bacillota</taxon>
        <taxon>Bacilli</taxon>
        <taxon>Bacillales</taxon>
        <taxon>Caryophanaceae</taxon>
        <taxon>Planococcus</taxon>
    </lineage>
</organism>
<dbReference type="AlphaFoldDB" id="A0A365L7A8"/>
<name>A0A365L7A8_9BACL</name>
<sequence>MKFEWMISEVSNYLYGYLKDGVIQIDSVIHHADFTIDRLQDLLKLRFIKSDHTIAFMKSLEKELASIKSSTNSTTMESYYEVRGEILWEETLHRRLQTNPKDHYRFITRETERTFNTDENLVLKELLSKLYTYCYDDQFLKLFAARPWYEDVMNNRRNVEDALYHNIYVSKIEKQKVSDRIINKAKTHRKKIYREAAYLLYFIHQLEQGNYTSEHLKDVLHEFFILPANEDVLFELYWIVQILKKQNNAEYYLMDGTNSKVASWADGEYDFHLYHDSAGSNRVRFAVHSDEIAESENPYLIHESRSFYKYHQLAQTFFNKEKSLNYWRGRPDILIEKVHRESKQLAELIIGEIKNTQSINYASKGLSELVSYMHLVKDKNGQYLIDSDVLIRGLLCLGEIEVDRAEQEKVRIVSLYNKEVTI</sequence>
<accession>A0A365L7A8</accession>
<protein>
    <submittedName>
        <fullName evidence="1">Uncharacterized protein</fullName>
    </submittedName>
</protein>
<gene>
    <name evidence="1" type="ORF">DP120_02250</name>
</gene>
<comment type="caution">
    <text evidence="1">The sequence shown here is derived from an EMBL/GenBank/DDBJ whole genome shotgun (WGS) entry which is preliminary data.</text>
</comment>
<dbReference type="Proteomes" id="UP000251002">
    <property type="component" value="Unassembled WGS sequence"/>
</dbReference>
<keyword evidence="2" id="KW-1185">Reference proteome</keyword>
<reference evidence="1 2" key="1">
    <citation type="submission" date="2018-06" db="EMBL/GenBank/DDBJ databases">
        <title>The draft genome sequences of strains SCU63 and S1.</title>
        <authorList>
            <person name="Gan L."/>
        </authorList>
    </citation>
    <scope>NUCLEOTIDE SEQUENCE [LARGE SCALE GENOMIC DNA]</scope>
    <source>
        <strain evidence="1 2">SCU63</strain>
    </source>
</reference>
<evidence type="ECO:0000313" key="2">
    <source>
        <dbReference type="Proteomes" id="UP000251002"/>
    </source>
</evidence>